<dbReference type="AlphaFoldDB" id="A0A364NXD9"/>
<dbReference type="Proteomes" id="UP000251075">
    <property type="component" value="Unassembled WGS sequence"/>
</dbReference>
<name>A0A364NXD9_9PROT</name>
<reference evidence="2 3" key="1">
    <citation type="submission" date="2017-11" db="EMBL/GenBank/DDBJ databases">
        <title>Draft genome sequence of magnetotactic bacterium Magnetospirillum kuznetsovii LBB-42.</title>
        <authorList>
            <person name="Grouzdev D.S."/>
            <person name="Rysina M.S."/>
            <person name="Baslerov R.V."/>
            <person name="Koziaeva V."/>
        </authorList>
    </citation>
    <scope>NUCLEOTIDE SEQUENCE [LARGE SCALE GENOMIC DNA]</scope>
    <source>
        <strain evidence="2 3">LBB-42</strain>
    </source>
</reference>
<evidence type="ECO:0000313" key="3">
    <source>
        <dbReference type="Proteomes" id="UP000251075"/>
    </source>
</evidence>
<dbReference type="OrthoDB" id="8436846at2"/>
<protein>
    <submittedName>
        <fullName evidence="2">Uncharacterized protein</fullName>
    </submittedName>
</protein>
<sequence>MKRKRPKDSLLSRLARPFSALSRLVGNRAPQENAVQSSAEQASDAIVDDNFTLALEAMLSEDEARFQTKLQVISLVEFREAVGSKWHRLSEKVMMIAEGVINLHIGHGNVYGRRGQDLFVLLFRNVPDAEGRRRAVLIAQELGTRLVGAQFVGNERPLALAAELTIEVALAPHGVLNLDAIHDAIGEVRAIMAPVTDRAGYRPHLTTAVEADAPIRHSMLPTPLPEQQDLRAHLHSTKLSARDFTPRRSMLPGSSLTEKSAPQMVAAPSWTAVEISGGKPSGPRPGVDAAPPMPGDAALSLAWRPTWLAADETIGAYKAHVQRVDQPGETPWEGCRAYPSGGGEAALALDRFTIGAAVRELRSPDASRSAAKAILPIHWSSVTSPQRMSVLSPLADLSEDVRANRLIIDLFGTPDGVVDAQLSAALQSLRPLCREVSLRVRLSMPQAGRAALCGIRTIGVDLAELTEDERTDDANLLQSLRRLRQDAGAAGLSVYAWGIRRRTVVAGVVGGDFAMISGPGLMKDLPRPAKILPAPKSRIAGPVP</sequence>
<accession>A0A364NXD9</accession>
<feature type="region of interest" description="Disordered" evidence="1">
    <location>
        <begin position="237"/>
        <end position="262"/>
    </location>
</feature>
<comment type="caution">
    <text evidence="2">The sequence shown here is derived from an EMBL/GenBank/DDBJ whole genome shotgun (WGS) entry which is preliminary data.</text>
</comment>
<keyword evidence="3" id="KW-1185">Reference proteome</keyword>
<gene>
    <name evidence="2" type="ORF">CU669_12795</name>
</gene>
<organism evidence="2 3">
    <name type="scientific">Paramagnetospirillum kuznetsovii</name>
    <dbReference type="NCBI Taxonomy" id="2053833"/>
    <lineage>
        <taxon>Bacteria</taxon>
        <taxon>Pseudomonadati</taxon>
        <taxon>Pseudomonadota</taxon>
        <taxon>Alphaproteobacteria</taxon>
        <taxon>Rhodospirillales</taxon>
        <taxon>Magnetospirillaceae</taxon>
        <taxon>Paramagnetospirillum</taxon>
    </lineage>
</organism>
<evidence type="ECO:0000256" key="1">
    <source>
        <dbReference type="SAM" id="MobiDB-lite"/>
    </source>
</evidence>
<dbReference type="EMBL" id="PGTO01000009">
    <property type="protein sequence ID" value="RAU21565.1"/>
    <property type="molecule type" value="Genomic_DNA"/>
</dbReference>
<proteinExistence type="predicted"/>
<evidence type="ECO:0000313" key="2">
    <source>
        <dbReference type="EMBL" id="RAU21565.1"/>
    </source>
</evidence>